<dbReference type="EMBL" id="BK035305">
    <property type="protein sequence ID" value="DAG92360.1"/>
    <property type="molecule type" value="Genomic_DNA"/>
</dbReference>
<proteinExistence type="predicted"/>
<accession>A0A8S5VN03</accession>
<name>A0A8S5VN03_9CAUD</name>
<sequence>MKKEKKNTREHPLQVYCKTCGKLLVEVEADWYQFNWYYAPLEIRPPLRELFPGITHEQFLGLKYRKCEQCRKQKKQKKQRICI</sequence>
<reference evidence="1" key="1">
    <citation type="journal article" date="2021" name="Proc. Natl. Acad. Sci. U.S.A.">
        <title>A Catalog of Tens of Thousands of Viruses from Human Metagenomes Reveals Hidden Associations with Chronic Diseases.</title>
        <authorList>
            <person name="Tisza M.J."/>
            <person name="Buck C.B."/>
        </authorList>
    </citation>
    <scope>NUCLEOTIDE SEQUENCE</scope>
    <source>
        <strain evidence="1">Ctnaj7</strain>
    </source>
</reference>
<organism evidence="1">
    <name type="scientific">Ackermannviridae sp</name>
    <dbReference type="NCBI Taxonomy" id="2831612"/>
    <lineage>
        <taxon>Viruses</taxon>
        <taxon>Duplodnaviria</taxon>
        <taxon>Heunggongvirae</taxon>
        <taxon>Uroviricota</taxon>
        <taxon>Caudoviricetes</taxon>
        <taxon>Pantevenvirales</taxon>
        <taxon>Ackermannviridae</taxon>
    </lineage>
</organism>
<evidence type="ECO:0000313" key="1">
    <source>
        <dbReference type="EMBL" id="DAG92360.1"/>
    </source>
</evidence>
<protein>
    <submittedName>
        <fullName evidence="1">Uncharacterized protein</fullName>
    </submittedName>
</protein>